<feature type="domain" description="ParB-like N-terminal" evidence="1">
    <location>
        <begin position="7"/>
        <end position="96"/>
    </location>
</feature>
<dbReference type="SMART" id="SM00470">
    <property type="entry name" value="ParB"/>
    <property type="match status" value="1"/>
</dbReference>
<evidence type="ECO:0000313" key="3">
    <source>
        <dbReference type="Proteomes" id="UP000594118"/>
    </source>
</evidence>
<dbReference type="InterPro" id="IPR036086">
    <property type="entry name" value="ParB/Sulfiredoxin_sf"/>
</dbReference>
<accession>A0A7L9WLP2</accession>
<dbReference type="EMBL" id="CP045201">
    <property type="protein sequence ID" value="QOL80438.1"/>
    <property type="molecule type" value="Genomic_DNA"/>
</dbReference>
<dbReference type="InterPro" id="IPR003115">
    <property type="entry name" value="ParB_N"/>
</dbReference>
<keyword evidence="3" id="KW-1185">Reference proteome</keyword>
<protein>
    <submittedName>
        <fullName evidence="2">Chromosome partitioning protein ParB</fullName>
    </submittedName>
</protein>
<reference evidence="2 3" key="1">
    <citation type="submission" date="2019-10" db="EMBL/GenBank/DDBJ databases">
        <title>Pseudopuniceibacterium sp. HQ09 islated from Antarctica.</title>
        <authorList>
            <person name="Liao L."/>
            <person name="Su S."/>
            <person name="Chen B."/>
            <person name="Yu Y."/>
        </authorList>
    </citation>
    <scope>NUCLEOTIDE SEQUENCE [LARGE SCALE GENOMIC DNA]</scope>
    <source>
        <strain evidence="2 3">HQ09</strain>
    </source>
</reference>
<dbReference type="Gene3D" id="3.90.1530.30">
    <property type="match status" value="1"/>
</dbReference>
<dbReference type="GO" id="GO:0007059">
    <property type="term" value="P:chromosome segregation"/>
    <property type="evidence" value="ECO:0007669"/>
    <property type="project" value="TreeGrafter"/>
</dbReference>
<evidence type="ECO:0000259" key="1">
    <source>
        <dbReference type="SMART" id="SM00470"/>
    </source>
</evidence>
<dbReference type="KEGG" id="pshq:F3W81_06190"/>
<gene>
    <name evidence="2" type="ORF">F3W81_06190</name>
</gene>
<name>A0A7L9WLP2_9RHOB</name>
<dbReference type="InterPro" id="IPR050336">
    <property type="entry name" value="Chromosome_partition/occlusion"/>
</dbReference>
<dbReference type="SUPFAM" id="SSF110849">
    <property type="entry name" value="ParB/Sulfiredoxin"/>
    <property type="match status" value="1"/>
</dbReference>
<evidence type="ECO:0000313" key="2">
    <source>
        <dbReference type="EMBL" id="QOL80438.1"/>
    </source>
</evidence>
<dbReference type="PANTHER" id="PTHR33375">
    <property type="entry name" value="CHROMOSOME-PARTITIONING PROTEIN PARB-RELATED"/>
    <property type="match status" value="1"/>
</dbReference>
<dbReference type="GO" id="GO:0005694">
    <property type="term" value="C:chromosome"/>
    <property type="evidence" value="ECO:0007669"/>
    <property type="project" value="TreeGrafter"/>
</dbReference>
<organism evidence="2 3">
    <name type="scientific">Pseudooceanicola spongiae</name>
    <dbReference type="NCBI Taxonomy" id="2613965"/>
    <lineage>
        <taxon>Bacteria</taxon>
        <taxon>Pseudomonadati</taxon>
        <taxon>Pseudomonadota</taxon>
        <taxon>Alphaproteobacteria</taxon>
        <taxon>Rhodobacterales</taxon>
        <taxon>Paracoccaceae</taxon>
        <taxon>Pseudooceanicola</taxon>
    </lineage>
</organism>
<dbReference type="PANTHER" id="PTHR33375:SF1">
    <property type="entry name" value="CHROMOSOME-PARTITIONING PROTEIN PARB-RELATED"/>
    <property type="match status" value="1"/>
</dbReference>
<dbReference type="Proteomes" id="UP000594118">
    <property type="component" value="Chromosome"/>
</dbReference>
<sequence>MTKPMVLDVSIDLIDVPDDRARHYDDQSARALANVLNVQGLFHPIRVRQIGDRYRLITGLLRLRAFQINGAQSIPASLSDADTDDAERLEEVMENLARNDLIALDRCHHLYELKHAYERLHPETKAGVAGAKAKHGSANEIFSFAQVTAEHIGLSQRSIQVAVKIWTDLTSASRARLAGTPTARKQTELKALAELPPARQEQVLDLILDEDSAAGNVAGALEVLDQKPDNSRLEKVLAAVSSGLKSLPEDSFDRLIHENEDRVMASLKRRGRI</sequence>
<proteinExistence type="predicted"/>
<dbReference type="Pfam" id="PF02195">
    <property type="entry name" value="ParB_N"/>
    <property type="match status" value="1"/>
</dbReference>
<dbReference type="AlphaFoldDB" id="A0A7L9WLP2"/>